<evidence type="ECO:0000256" key="5">
    <source>
        <dbReference type="RuleBase" id="RU369104"/>
    </source>
</evidence>
<evidence type="ECO:0000256" key="3">
    <source>
        <dbReference type="ARBA" id="ARBA00023163"/>
    </source>
</evidence>
<name>A0AAN9PXT9_CLITE</name>
<dbReference type="InterPro" id="IPR036638">
    <property type="entry name" value="HLH_DNA-bd_sf"/>
</dbReference>
<evidence type="ECO:0000313" key="9">
    <source>
        <dbReference type="Proteomes" id="UP001359559"/>
    </source>
</evidence>
<comment type="caution">
    <text evidence="8">The sequence shown here is derived from an EMBL/GenBank/DDBJ whole genome shotgun (WGS) entry which is preliminary data.</text>
</comment>
<dbReference type="GO" id="GO:0003700">
    <property type="term" value="F:DNA-binding transcription factor activity"/>
    <property type="evidence" value="ECO:0007669"/>
    <property type="project" value="InterPro"/>
</dbReference>
<dbReference type="Gene3D" id="4.10.280.10">
    <property type="entry name" value="Helix-loop-helix DNA-binding domain"/>
    <property type="match status" value="1"/>
</dbReference>
<keyword evidence="4 5" id="KW-0539">Nucleus</keyword>
<evidence type="ECO:0000259" key="7">
    <source>
        <dbReference type="PROSITE" id="PS50888"/>
    </source>
</evidence>
<dbReference type="InterPro" id="IPR011598">
    <property type="entry name" value="bHLH_dom"/>
</dbReference>
<feature type="region of interest" description="Disordered" evidence="6">
    <location>
        <begin position="177"/>
        <end position="200"/>
    </location>
</feature>
<sequence>MKGRKIESIGSGSSSSNPIQQRLQFILQNRPEWWVYAIFWQASDKDHATLEWGDGYFRGGNVTESDVSDMEWFYTVSQTRSFGAGNGIIGRAFASNADVWLSGANEFKLNECDERVREAHSHGIQTLVCISTGTPGGVIELGSCDMFTLDYSLLQMVKTVFKFYELQNPKTVIRELETSAKGMDGSSTDSSDADGNRRGGRTAREQLAANHVEAERQRREKLNQRFYALRSAVPNVSKMDKASLLSDAVAYINDLKAKIYELESNGNISSKPQVVESSTPTDTTMRVEVKMLGSEAMIRVQSLNANYPCARLMDALRNLQLQTLHATISTVKDMMLQDVVVTVPHHHITQDALKNAILQKL</sequence>
<protein>
    <recommendedName>
        <fullName evidence="5">Transcription factor</fullName>
        <shortName evidence="5">bHLH transcription factor</shortName>
    </recommendedName>
    <alternativeName>
        <fullName evidence="5">Basic helix-loop-helix protein</fullName>
    </alternativeName>
</protein>
<dbReference type="GO" id="GO:0000976">
    <property type="term" value="F:transcription cis-regulatory region binding"/>
    <property type="evidence" value="ECO:0007669"/>
    <property type="project" value="TreeGrafter"/>
</dbReference>
<dbReference type="PANTHER" id="PTHR11514:SF115">
    <property type="entry name" value="TRANSCRIPTION FACTOR"/>
    <property type="match status" value="1"/>
</dbReference>
<dbReference type="Proteomes" id="UP001359559">
    <property type="component" value="Unassembled WGS sequence"/>
</dbReference>
<comment type="subcellular location">
    <subcellularLocation>
        <location evidence="1 5">Nucleus</location>
    </subcellularLocation>
</comment>
<evidence type="ECO:0000256" key="1">
    <source>
        <dbReference type="ARBA" id="ARBA00004123"/>
    </source>
</evidence>
<dbReference type="InterPro" id="IPR054502">
    <property type="entry name" value="bHLH-TF_ACT-like_plant"/>
</dbReference>
<reference evidence="8 9" key="1">
    <citation type="submission" date="2024-01" db="EMBL/GenBank/DDBJ databases">
        <title>The genomes of 5 underutilized Papilionoideae crops provide insights into root nodulation and disease resistance.</title>
        <authorList>
            <person name="Yuan L."/>
        </authorList>
    </citation>
    <scope>NUCLEOTIDE SEQUENCE [LARGE SCALE GENOMIC DNA]</scope>
    <source>
        <strain evidence="8">LY-2023</strain>
        <tissue evidence="8">Leaf</tissue>
    </source>
</reference>
<accession>A0AAN9PXT9</accession>
<dbReference type="SUPFAM" id="SSF47459">
    <property type="entry name" value="HLH, helix-loop-helix DNA-binding domain"/>
    <property type="match status" value="1"/>
</dbReference>
<dbReference type="PROSITE" id="PS50888">
    <property type="entry name" value="BHLH"/>
    <property type="match status" value="1"/>
</dbReference>
<dbReference type="Pfam" id="PF14215">
    <property type="entry name" value="bHLH-MYC_N"/>
    <property type="match status" value="2"/>
</dbReference>
<organism evidence="8 9">
    <name type="scientific">Clitoria ternatea</name>
    <name type="common">Butterfly pea</name>
    <dbReference type="NCBI Taxonomy" id="43366"/>
    <lineage>
        <taxon>Eukaryota</taxon>
        <taxon>Viridiplantae</taxon>
        <taxon>Streptophyta</taxon>
        <taxon>Embryophyta</taxon>
        <taxon>Tracheophyta</taxon>
        <taxon>Spermatophyta</taxon>
        <taxon>Magnoliopsida</taxon>
        <taxon>eudicotyledons</taxon>
        <taxon>Gunneridae</taxon>
        <taxon>Pentapetalae</taxon>
        <taxon>rosids</taxon>
        <taxon>fabids</taxon>
        <taxon>Fabales</taxon>
        <taxon>Fabaceae</taxon>
        <taxon>Papilionoideae</taxon>
        <taxon>50 kb inversion clade</taxon>
        <taxon>NPAAA clade</taxon>
        <taxon>indigoferoid/millettioid clade</taxon>
        <taxon>Phaseoleae</taxon>
        <taxon>Clitoria</taxon>
    </lineage>
</organism>
<dbReference type="AlphaFoldDB" id="A0AAN9PXT9"/>
<feature type="domain" description="BHLH" evidence="7">
    <location>
        <begin position="206"/>
        <end position="255"/>
    </location>
</feature>
<dbReference type="GO" id="GO:0046983">
    <property type="term" value="F:protein dimerization activity"/>
    <property type="evidence" value="ECO:0007669"/>
    <property type="project" value="InterPro"/>
</dbReference>
<dbReference type="Pfam" id="PF00010">
    <property type="entry name" value="HLH"/>
    <property type="match status" value="1"/>
</dbReference>
<dbReference type="Pfam" id="PF22754">
    <property type="entry name" value="bHLH-TF_ACT-like_plant"/>
    <property type="match status" value="1"/>
</dbReference>
<proteinExistence type="predicted"/>
<keyword evidence="3 5" id="KW-0804">Transcription</keyword>
<dbReference type="InterPro" id="IPR025610">
    <property type="entry name" value="MYC/MYB_N"/>
</dbReference>
<dbReference type="PANTHER" id="PTHR11514">
    <property type="entry name" value="MYC"/>
    <property type="match status" value="1"/>
</dbReference>
<dbReference type="SMART" id="SM00353">
    <property type="entry name" value="HLH"/>
    <property type="match status" value="1"/>
</dbReference>
<dbReference type="InterPro" id="IPR045084">
    <property type="entry name" value="AIB/MYC-like"/>
</dbReference>
<keyword evidence="9" id="KW-1185">Reference proteome</keyword>
<dbReference type="EMBL" id="JAYKXN010000001">
    <property type="protein sequence ID" value="KAK7316505.1"/>
    <property type="molecule type" value="Genomic_DNA"/>
</dbReference>
<evidence type="ECO:0000256" key="4">
    <source>
        <dbReference type="ARBA" id="ARBA00023242"/>
    </source>
</evidence>
<evidence type="ECO:0000313" key="8">
    <source>
        <dbReference type="EMBL" id="KAK7316505.1"/>
    </source>
</evidence>
<gene>
    <name evidence="8" type="ORF">RJT34_00012</name>
</gene>
<dbReference type="GO" id="GO:0005634">
    <property type="term" value="C:nucleus"/>
    <property type="evidence" value="ECO:0007669"/>
    <property type="project" value="UniProtKB-SubCell"/>
</dbReference>
<evidence type="ECO:0000256" key="2">
    <source>
        <dbReference type="ARBA" id="ARBA00023015"/>
    </source>
</evidence>
<evidence type="ECO:0000256" key="6">
    <source>
        <dbReference type="SAM" id="MobiDB-lite"/>
    </source>
</evidence>
<keyword evidence="2 5" id="KW-0805">Transcription regulation</keyword>